<organism evidence="1 2">
    <name type="scientific">Carnegiea gigantea</name>
    <dbReference type="NCBI Taxonomy" id="171969"/>
    <lineage>
        <taxon>Eukaryota</taxon>
        <taxon>Viridiplantae</taxon>
        <taxon>Streptophyta</taxon>
        <taxon>Embryophyta</taxon>
        <taxon>Tracheophyta</taxon>
        <taxon>Spermatophyta</taxon>
        <taxon>Magnoliopsida</taxon>
        <taxon>eudicotyledons</taxon>
        <taxon>Gunneridae</taxon>
        <taxon>Pentapetalae</taxon>
        <taxon>Caryophyllales</taxon>
        <taxon>Cactineae</taxon>
        <taxon>Cactaceae</taxon>
        <taxon>Cactoideae</taxon>
        <taxon>Echinocereeae</taxon>
        <taxon>Carnegiea</taxon>
    </lineage>
</organism>
<dbReference type="EMBL" id="JAKOGI010000097">
    <property type="protein sequence ID" value="KAJ8444491.1"/>
    <property type="molecule type" value="Genomic_DNA"/>
</dbReference>
<evidence type="ECO:0000313" key="2">
    <source>
        <dbReference type="Proteomes" id="UP001153076"/>
    </source>
</evidence>
<proteinExistence type="predicted"/>
<gene>
    <name evidence="1" type="ORF">Cgig2_024055</name>
</gene>
<comment type="caution">
    <text evidence="1">The sequence shown here is derived from an EMBL/GenBank/DDBJ whole genome shotgun (WGS) entry which is preliminary data.</text>
</comment>
<dbReference type="OrthoDB" id="693793at2759"/>
<name>A0A9Q1KHJ6_9CARY</name>
<dbReference type="Proteomes" id="UP001153076">
    <property type="component" value="Unassembled WGS sequence"/>
</dbReference>
<evidence type="ECO:0000313" key="1">
    <source>
        <dbReference type="EMBL" id="KAJ8444491.1"/>
    </source>
</evidence>
<dbReference type="AlphaFoldDB" id="A0A9Q1KHJ6"/>
<reference evidence="1" key="1">
    <citation type="submission" date="2022-04" db="EMBL/GenBank/DDBJ databases">
        <title>Carnegiea gigantea Genome sequencing and assembly v2.</title>
        <authorList>
            <person name="Copetti D."/>
            <person name="Sanderson M.J."/>
            <person name="Burquez A."/>
            <person name="Wojciechowski M.F."/>
        </authorList>
    </citation>
    <scope>NUCLEOTIDE SEQUENCE</scope>
    <source>
        <strain evidence="1">SGP5-SGP5p</strain>
        <tissue evidence="1">Aerial part</tissue>
    </source>
</reference>
<accession>A0A9Q1KHJ6</accession>
<sequence>MVDELMIEREKLKLTKEEEEAIEYEDFLEERKKEIALSLLEKFLAPNIFSVKAMKTIMQTRCQPSRGIVVKELDKNLFLFQFFLQKNKEALGFQWPPTHLEGIDGDKAALENSEGLQHLDYASDECLCKFLGDKVGAFVRCDENKMLGMNKTLCFRVEVDVLRS</sequence>
<protein>
    <submittedName>
        <fullName evidence="1">Uncharacterized protein</fullName>
    </submittedName>
</protein>
<keyword evidence="2" id="KW-1185">Reference proteome</keyword>